<feature type="signal peptide" evidence="1">
    <location>
        <begin position="1"/>
        <end position="21"/>
    </location>
</feature>
<accession>D4H5C5</accession>
<evidence type="ECO:0000256" key="1">
    <source>
        <dbReference type="SAM" id="SignalP"/>
    </source>
</evidence>
<sequence precursor="true">MKRYFLIIMALFLLTACGGGGSSSSSSNSDSTTADVAGKVIDGYIEGATIYYDLNYNGELDDGEPSVVSGEGGLFNLTFEDETQKACAWNSPLVVDVPVGAVDLENGTVTEAYQMFRAPNFGGTTEETTAHITPLTSVLWTKVQSMIFQEYGADVTCDYFSANPSAVQDILLLMDETVQNVSQTLGLTEEELYSDYVEEQNAVAHDLAGDIVPILAKSLEDTLALKAQYGDTNFVMVQYYQGSEIDNENAYPDAWYKDVIVFTNERTIYELTKVDDDLETEIRPISYSERVRQNPDSNTEVYTFTTFESRLGDDSDYTCQSSEGYIYADEDILNDIAGTQNMYEIINMVNKSSADFDGCAVDDFELEATTRNIITRIDSVSEQNTETAPFGLSGWFNFSDNYGTLDYNELIGYASSL</sequence>
<keyword evidence="2" id="KW-0449">Lipoprotein</keyword>
<keyword evidence="1" id="KW-0732">Signal</keyword>
<feature type="chain" id="PRO_5003058365" evidence="1">
    <location>
        <begin position="22"/>
        <end position="417"/>
    </location>
</feature>
<keyword evidence="3" id="KW-1185">Reference proteome</keyword>
<dbReference type="InParanoid" id="D4H5C5"/>
<dbReference type="STRING" id="522772.Dacet_0762"/>
<dbReference type="EMBL" id="CP001968">
    <property type="protein sequence ID" value="ADD67545.1"/>
    <property type="molecule type" value="Genomic_DNA"/>
</dbReference>
<dbReference type="Proteomes" id="UP000002012">
    <property type="component" value="Chromosome"/>
</dbReference>
<dbReference type="PaxDb" id="522772-Dacet_0762"/>
<dbReference type="KEGG" id="dap:Dacet_0762"/>
<protein>
    <submittedName>
        <fullName evidence="2">Putative lipoprotein</fullName>
    </submittedName>
</protein>
<name>D4H5C5_DENA2</name>
<dbReference type="HOGENOM" id="CLU_031043_0_0_0"/>
<evidence type="ECO:0000313" key="3">
    <source>
        <dbReference type="Proteomes" id="UP000002012"/>
    </source>
</evidence>
<dbReference type="PROSITE" id="PS51257">
    <property type="entry name" value="PROKAR_LIPOPROTEIN"/>
    <property type="match status" value="1"/>
</dbReference>
<evidence type="ECO:0000313" key="2">
    <source>
        <dbReference type="EMBL" id="ADD67545.1"/>
    </source>
</evidence>
<organism evidence="2 3">
    <name type="scientific">Denitrovibrio acetiphilus (strain DSM 12809 / NBRC 114555 / N2460)</name>
    <dbReference type="NCBI Taxonomy" id="522772"/>
    <lineage>
        <taxon>Bacteria</taxon>
        <taxon>Pseudomonadati</taxon>
        <taxon>Deferribacterota</taxon>
        <taxon>Deferribacteres</taxon>
        <taxon>Deferribacterales</taxon>
        <taxon>Geovibrionaceae</taxon>
        <taxon>Denitrovibrio</taxon>
    </lineage>
</organism>
<proteinExistence type="predicted"/>
<dbReference type="eggNOG" id="ENOG502ZB9F">
    <property type="taxonomic scope" value="Bacteria"/>
</dbReference>
<dbReference type="AlphaFoldDB" id="D4H5C5"/>
<reference evidence="2 3" key="1">
    <citation type="journal article" date="2010" name="Stand. Genomic Sci.">
        <title>Complete genome sequence of Denitrovibrio acetiphilus type strain (N2460).</title>
        <authorList>
            <person name="Kiss H."/>
            <person name="Lang E."/>
            <person name="Lapidus A."/>
            <person name="Copeland A."/>
            <person name="Nolan M."/>
            <person name="Glavina Del Rio T."/>
            <person name="Chen F."/>
            <person name="Lucas S."/>
            <person name="Tice H."/>
            <person name="Cheng J.F."/>
            <person name="Han C."/>
            <person name="Goodwin L."/>
            <person name="Pitluck S."/>
            <person name="Liolios K."/>
            <person name="Pati A."/>
            <person name="Ivanova N."/>
            <person name="Mavromatis K."/>
            <person name="Chen A."/>
            <person name="Palaniappan K."/>
            <person name="Land M."/>
            <person name="Hauser L."/>
            <person name="Chang Y.J."/>
            <person name="Jeffries C.D."/>
            <person name="Detter J.C."/>
            <person name="Brettin T."/>
            <person name="Spring S."/>
            <person name="Rohde M."/>
            <person name="Goker M."/>
            <person name="Woyke T."/>
            <person name="Bristow J."/>
            <person name="Eisen J.A."/>
            <person name="Markowitz V."/>
            <person name="Hugenholtz P."/>
            <person name="Kyrpides N.C."/>
            <person name="Klenk H.P."/>
        </authorList>
    </citation>
    <scope>NUCLEOTIDE SEQUENCE [LARGE SCALE GENOMIC DNA]</scope>
    <source>
        <strain evidence="3">DSM 12809 / NBRC 114555 / N2460</strain>
    </source>
</reference>
<gene>
    <name evidence="2" type="ordered locus">Dacet_0762</name>
</gene>
<dbReference type="OrthoDB" id="5592666at2"/>